<evidence type="ECO:0000256" key="4">
    <source>
        <dbReference type="ARBA" id="ARBA00023002"/>
    </source>
</evidence>
<dbReference type="OrthoDB" id="1510206at2759"/>
<proteinExistence type="inferred from homology"/>
<name>A0A0A1WVI9_ZEUCU</name>
<evidence type="ECO:0000256" key="9">
    <source>
        <dbReference type="SAM" id="Phobius"/>
    </source>
</evidence>
<dbReference type="PANTHER" id="PTHR23382">
    <property type="entry name" value="MALATE DEHYDROGENASE"/>
    <property type="match status" value="1"/>
</dbReference>
<dbReference type="Pfam" id="PF00056">
    <property type="entry name" value="Ldh_1_N"/>
    <property type="match status" value="1"/>
</dbReference>
<reference evidence="12" key="2">
    <citation type="journal article" date="2015" name="Gigascience">
        <title>Reconstructing a comprehensive transcriptome assembly of a white-pupal translocated strain of the pest fruit fly Bactrocera cucurbitae.</title>
        <authorList>
            <person name="Sim S.B."/>
            <person name="Calla B."/>
            <person name="Hall B."/>
            <person name="DeRego T."/>
            <person name="Geib S.M."/>
        </authorList>
    </citation>
    <scope>NUCLEOTIDE SEQUENCE</scope>
</reference>
<dbReference type="PIRSF" id="PIRSF000102">
    <property type="entry name" value="Lac_mal_DH"/>
    <property type="match status" value="1"/>
</dbReference>
<evidence type="ECO:0000256" key="2">
    <source>
        <dbReference type="ARBA" id="ARBA00012995"/>
    </source>
</evidence>
<keyword evidence="9" id="KW-0812">Transmembrane</keyword>
<feature type="binding site" evidence="7">
    <location>
        <position position="46"/>
    </location>
    <ligand>
        <name>NAD(+)</name>
        <dbReference type="ChEBI" id="CHEBI:57540"/>
    </ligand>
</feature>
<organism evidence="12">
    <name type="scientific">Zeugodacus cucurbitae</name>
    <name type="common">Melon fruit fly</name>
    <name type="synonym">Bactrocera cucurbitae</name>
    <dbReference type="NCBI Taxonomy" id="28588"/>
    <lineage>
        <taxon>Eukaryota</taxon>
        <taxon>Metazoa</taxon>
        <taxon>Ecdysozoa</taxon>
        <taxon>Arthropoda</taxon>
        <taxon>Hexapoda</taxon>
        <taxon>Insecta</taxon>
        <taxon>Pterygota</taxon>
        <taxon>Neoptera</taxon>
        <taxon>Endopterygota</taxon>
        <taxon>Diptera</taxon>
        <taxon>Brachycera</taxon>
        <taxon>Muscomorpha</taxon>
        <taxon>Tephritoidea</taxon>
        <taxon>Tephritidae</taxon>
        <taxon>Zeugodacus</taxon>
        <taxon>Zeugodacus</taxon>
    </lineage>
</organism>
<keyword evidence="4 8" id="KW-0560">Oxidoreductase</keyword>
<evidence type="ECO:0000259" key="10">
    <source>
        <dbReference type="Pfam" id="PF00056"/>
    </source>
</evidence>
<feature type="binding site" evidence="7">
    <location>
        <position position="109"/>
    </location>
    <ligand>
        <name>NAD(+)</name>
        <dbReference type="ChEBI" id="CHEBI:57540"/>
    </ligand>
</feature>
<dbReference type="InterPro" id="IPR001557">
    <property type="entry name" value="L-lactate/malate_DH"/>
</dbReference>
<dbReference type="InterPro" id="IPR010945">
    <property type="entry name" value="Malate_DH_type2"/>
</dbReference>
<dbReference type="NCBIfam" id="TIGR01759">
    <property type="entry name" value="MalateDH-SF1"/>
    <property type="match status" value="1"/>
</dbReference>
<feature type="transmembrane region" description="Helical" evidence="9">
    <location>
        <begin position="12"/>
        <end position="36"/>
    </location>
</feature>
<dbReference type="EMBL" id="GBXI01011864">
    <property type="protein sequence ID" value="JAD02428.1"/>
    <property type="molecule type" value="Transcribed_RNA"/>
</dbReference>
<dbReference type="GO" id="GO:0030060">
    <property type="term" value="F:L-malate dehydrogenase (NAD+) activity"/>
    <property type="evidence" value="ECO:0007669"/>
    <property type="project" value="UniProtKB-EC"/>
</dbReference>
<dbReference type="GO" id="GO:0006108">
    <property type="term" value="P:malate metabolic process"/>
    <property type="evidence" value="ECO:0007669"/>
    <property type="project" value="InterPro"/>
</dbReference>
<dbReference type="SUPFAM" id="SSF51735">
    <property type="entry name" value="NAD(P)-binding Rossmann-fold domains"/>
    <property type="match status" value="1"/>
</dbReference>
<dbReference type="NCBIfam" id="NF003916">
    <property type="entry name" value="PRK05442.1"/>
    <property type="match status" value="1"/>
</dbReference>
<dbReference type="SUPFAM" id="SSF56327">
    <property type="entry name" value="LDH C-terminal domain-like"/>
    <property type="match status" value="1"/>
</dbReference>
<dbReference type="Gene3D" id="3.90.110.10">
    <property type="entry name" value="Lactate dehydrogenase/glycoside hydrolase, family 4, C-terminal"/>
    <property type="match status" value="1"/>
</dbReference>
<evidence type="ECO:0000313" key="12">
    <source>
        <dbReference type="EMBL" id="JAD02428.1"/>
    </source>
</evidence>
<evidence type="ECO:0000256" key="6">
    <source>
        <dbReference type="PIRSR" id="PIRSR000102-1"/>
    </source>
</evidence>
<dbReference type="GeneID" id="105211509"/>
<keyword evidence="9" id="KW-0472">Membrane</keyword>
<evidence type="ECO:0000256" key="5">
    <source>
        <dbReference type="ARBA" id="ARBA00023027"/>
    </source>
</evidence>
<evidence type="ECO:0000256" key="8">
    <source>
        <dbReference type="RuleBase" id="RU003369"/>
    </source>
</evidence>
<dbReference type="InterPro" id="IPR015955">
    <property type="entry name" value="Lactate_DH/Glyco_Ohase_4_C"/>
</dbReference>
<dbReference type="EC" id="1.1.1.37" evidence="2"/>
<keyword evidence="9" id="KW-1133">Transmembrane helix</keyword>
<dbReference type="InterPro" id="IPR001236">
    <property type="entry name" value="Lactate/malate_DH_N"/>
</dbReference>
<feature type="domain" description="Lactate/malate dehydrogenase C-terminal" evidence="11">
    <location>
        <begin position="161"/>
        <end position="334"/>
    </location>
</feature>
<dbReference type="AlphaFoldDB" id="A0A0A1WVI9"/>
<feature type="domain" description="Lactate/malate dehydrogenase N-terminal" evidence="10">
    <location>
        <begin position="10"/>
        <end position="156"/>
    </location>
</feature>
<feature type="active site" description="Proton acceptor" evidence="6">
    <location>
        <position position="191"/>
    </location>
</feature>
<reference evidence="12" key="1">
    <citation type="submission" date="2014-11" db="EMBL/GenBank/DDBJ databases">
        <authorList>
            <person name="Geib S."/>
        </authorList>
    </citation>
    <scope>NUCLEOTIDE SEQUENCE</scope>
</reference>
<dbReference type="Gene3D" id="3.40.50.720">
    <property type="entry name" value="NAD(P)-binding Rossmann-like Domain"/>
    <property type="match status" value="1"/>
</dbReference>
<evidence type="ECO:0000256" key="7">
    <source>
        <dbReference type="PIRSR" id="PIRSR000102-3"/>
    </source>
</evidence>
<protein>
    <recommendedName>
        <fullName evidence="3">Malate dehydrogenase, cytoplasmic</fullName>
        <ecNumber evidence="2">1.1.1.37</ecNumber>
    </recommendedName>
</protein>
<evidence type="ECO:0000256" key="3">
    <source>
        <dbReference type="ARBA" id="ARBA00019899"/>
    </source>
</evidence>
<dbReference type="InterPro" id="IPR022383">
    <property type="entry name" value="Lactate/malate_DH_C"/>
</dbReference>
<dbReference type="InterPro" id="IPR036291">
    <property type="entry name" value="NAD(P)-bd_dom_sf"/>
</dbReference>
<dbReference type="Pfam" id="PF02866">
    <property type="entry name" value="Ldh_1_C"/>
    <property type="match status" value="1"/>
</dbReference>
<comment type="similarity">
    <text evidence="1">Belongs to the LDH/MDH superfamily. MDH type 2 family.</text>
</comment>
<accession>A0A0A1WVI9</accession>
<evidence type="ECO:0000256" key="1">
    <source>
        <dbReference type="ARBA" id="ARBA00009613"/>
    </source>
</evidence>
<sequence length="340" mass="37388">MTTKEEQVIRVLISGAAGQVAYSLAGFIASGMAFGLKQPMILHLFDLPVETGKMEGLRMELIDSALPLLRDVIATSDPVVAFQDVSAAFLMGGKRRQPGMKRFELISNNSRILKDQGLCLDAFARKDCKVVVLVEPCNTMCYICAEHAPSIPRENFTTNARLDYNRAVGYIGYNLKIPATSIKNMIIWGNHSDSMHPDCSITSVIINNKSYRLSEYLGDEMASFRAQLSEAVIRRGADIIAARGVSSGWSAAKALCDQMRDWLTGTPQGVMVPMTVASDGSYGTPKEIFFTFPVEIQRGKWNIVKGIKIDEISRSKLDFSGKELLQEKMAVVAEIGDGYP</sequence>
<keyword evidence="5 7" id="KW-0520">NAD</keyword>
<dbReference type="FunFam" id="3.40.50.720:FF:000010">
    <property type="entry name" value="Malate dehydrogenase"/>
    <property type="match status" value="1"/>
</dbReference>
<evidence type="ECO:0000259" key="11">
    <source>
        <dbReference type="Pfam" id="PF02866"/>
    </source>
</evidence>
<gene>
    <name evidence="12" type="primary">MDH1_1</name>
    <name evidence="12" type="ORF">g.9500</name>
</gene>